<dbReference type="SUPFAM" id="SSF57667">
    <property type="entry name" value="beta-beta-alpha zinc fingers"/>
    <property type="match status" value="1"/>
</dbReference>
<evidence type="ECO:0000256" key="8">
    <source>
        <dbReference type="SAM" id="MobiDB-lite"/>
    </source>
</evidence>
<sequence length="510" mass="56575">MVVMVTPIQASKELKVSRTVLKKQCREFGIPRWPHRKLKSLESLIHKSQELAKDSDGNTPNPVIHAVHELEKQKKKMEESPGMELDDRTKRFRQAIFKASYKQRRPAVAPCRNGGSGGGNSDSSHNDGSTEQQQLKDSGAPFSPKRKIVEQEHEYEQQQQQNGQVGEDRHEKDLVRSTKRKKAYPQLRHCLVEESLFQDLDHSEDDDRSAGDDVQRAGGCNGLYALRANPKKNLKFAEEQIKKKKLSSKGKDHECPECGKEFVSIKGLSGHMRCHPESRIARAAAAIAPRSPAKIKIKEVIEEPDYESDTSLEQVYLRHWAREEEEKKKKMGALMVEKVAMEEEGEENSSKVVIHDDPLPWQPLKVRIKCSSRALDPTGGAAAATVAEGSRKGDGCRLESTGGAAVVECSRCKLAFESSTALAAHHCVRKMSRKSKIISTKIEDALPPSNGDPGVVNVPVDIIADEEDEVVCIDKGLTEGFKCLNCHRVFATGKALGGHKHSPCGLKCFV</sequence>
<evidence type="ECO:0000256" key="4">
    <source>
        <dbReference type="ARBA" id="ARBA00023125"/>
    </source>
</evidence>
<keyword evidence="12" id="KW-1185">Reference proteome</keyword>
<dbReference type="PANTHER" id="PTHR46373">
    <property type="entry name" value="PROTEIN RKD4"/>
    <property type="match status" value="1"/>
</dbReference>
<keyword evidence="7" id="KW-0862">Zinc</keyword>
<dbReference type="STRING" id="88036.D8T6B6"/>
<dbReference type="InterPro" id="IPR044607">
    <property type="entry name" value="RKD-like"/>
</dbReference>
<dbReference type="Gramene" id="EFJ07799">
    <property type="protein sequence ID" value="EFJ07799"/>
    <property type="gene ID" value="SELMODRAFT_429480"/>
</dbReference>
<name>D8T6B6_SELML</name>
<evidence type="ECO:0000256" key="1">
    <source>
        <dbReference type="ARBA" id="ARBA00004049"/>
    </source>
</evidence>
<feature type="compositionally biased region" description="Basic and acidic residues" evidence="8">
    <location>
        <begin position="166"/>
        <end position="176"/>
    </location>
</feature>
<accession>D8T6B6</accession>
<evidence type="ECO:0000259" key="10">
    <source>
        <dbReference type="PROSITE" id="PS51519"/>
    </source>
</evidence>
<dbReference type="PROSITE" id="PS00028">
    <property type="entry name" value="ZINC_FINGER_C2H2_1"/>
    <property type="match status" value="1"/>
</dbReference>
<dbReference type="InParanoid" id="D8T6B6"/>
<keyword evidence="7" id="KW-0863">Zinc-finger</keyword>
<dbReference type="PANTHER" id="PTHR46373:SF2">
    <property type="entry name" value="RWP-RK DOMAIN-CONTAINING PROTEIN"/>
    <property type="match status" value="1"/>
</dbReference>
<keyword evidence="4" id="KW-0238">DNA-binding</keyword>
<feature type="region of interest" description="Disordered" evidence="8">
    <location>
        <begin position="103"/>
        <end position="180"/>
    </location>
</feature>
<dbReference type="Proteomes" id="UP000001514">
    <property type="component" value="Unassembled WGS sequence"/>
</dbReference>
<evidence type="ECO:0000256" key="6">
    <source>
        <dbReference type="ARBA" id="ARBA00023242"/>
    </source>
</evidence>
<dbReference type="PROSITE" id="PS51519">
    <property type="entry name" value="RWP_RK"/>
    <property type="match status" value="1"/>
</dbReference>
<dbReference type="EMBL" id="GL377680">
    <property type="protein sequence ID" value="EFJ07799.1"/>
    <property type="molecule type" value="Genomic_DNA"/>
</dbReference>
<feature type="domain" description="RWP-RK" evidence="10">
    <location>
        <begin position="1"/>
        <end position="61"/>
    </location>
</feature>
<dbReference type="GO" id="GO:0003677">
    <property type="term" value="F:DNA binding"/>
    <property type="evidence" value="ECO:0007669"/>
    <property type="project" value="UniProtKB-KW"/>
</dbReference>
<dbReference type="GO" id="GO:0008270">
    <property type="term" value="F:zinc ion binding"/>
    <property type="evidence" value="ECO:0007669"/>
    <property type="project" value="UniProtKB-KW"/>
</dbReference>
<comment type="function">
    <text evidence="1">Putative transcription factor.</text>
</comment>
<dbReference type="GO" id="GO:0003700">
    <property type="term" value="F:DNA-binding transcription factor activity"/>
    <property type="evidence" value="ECO:0007669"/>
    <property type="project" value="InterPro"/>
</dbReference>
<keyword evidence="6" id="KW-0539">Nucleus</keyword>
<reference evidence="11 12" key="1">
    <citation type="journal article" date="2011" name="Science">
        <title>The Selaginella genome identifies genetic changes associated with the evolution of vascular plants.</title>
        <authorList>
            <person name="Banks J.A."/>
            <person name="Nishiyama T."/>
            <person name="Hasebe M."/>
            <person name="Bowman J.L."/>
            <person name="Gribskov M."/>
            <person name="dePamphilis C."/>
            <person name="Albert V.A."/>
            <person name="Aono N."/>
            <person name="Aoyama T."/>
            <person name="Ambrose B.A."/>
            <person name="Ashton N.W."/>
            <person name="Axtell M.J."/>
            <person name="Barker E."/>
            <person name="Barker M.S."/>
            <person name="Bennetzen J.L."/>
            <person name="Bonawitz N.D."/>
            <person name="Chapple C."/>
            <person name="Cheng C."/>
            <person name="Correa L.G."/>
            <person name="Dacre M."/>
            <person name="DeBarry J."/>
            <person name="Dreyer I."/>
            <person name="Elias M."/>
            <person name="Engstrom E.M."/>
            <person name="Estelle M."/>
            <person name="Feng L."/>
            <person name="Finet C."/>
            <person name="Floyd S.K."/>
            <person name="Frommer W.B."/>
            <person name="Fujita T."/>
            <person name="Gramzow L."/>
            <person name="Gutensohn M."/>
            <person name="Harholt J."/>
            <person name="Hattori M."/>
            <person name="Heyl A."/>
            <person name="Hirai T."/>
            <person name="Hiwatashi Y."/>
            <person name="Ishikawa M."/>
            <person name="Iwata M."/>
            <person name="Karol K.G."/>
            <person name="Koehler B."/>
            <person name="Kolukisaoglu U."/>
            <person name="Kubo M."/>
            <person name="Kurata T."/>
            <person name="Lalonde S."/>
            <person name="Li K."/>
            <person name="Li Y."/>
            <person name="Litt A."/>
            <person name="Lyons E."/>
            <person name="Manning G."/>
            <person name="Maruyama T."/>
            <person name="Michael T.P."/>
            <person name="Mikami K."/>
            <person name="Miyazaki S."/>
            <person name="Morinaga S."/>
            <person name="Murata T."/>
            <person name="Mueller-Roeber B."/>
            <person name="Nelson D.R."/>
            <person name="Obara M."/>
            <person name="Oguri Y."/>
            <person name="Olmstead R.G."/>
            <person name="Onodera N."/>
            <person name="Petersen B.L."/>
            <person name="Pils B."/>
            <person name="Prigge M."/>
            <person name="Rensing S.A."/>
            <person name="Riano-Pachon D.M."/>
            <person name="Roberts A.W."/>
            <person name="Sato Y."/>
            <person name="Scheller H.V."/>
            <person name="Schulz B."/>
            <person name="Schulz C."/>
            <person name="Shakirov E.V."/>
            <person name="Shibagaki N."/>
            <person name="Shinohara N."/>
            <person name="Shippen D.E."/>
            <person name="Soerensen I."/>
            <person name="Sotooka R."/>
            <person name="Sugimoto N."/>
            <person name="Sugita M."/>
            <person name="Sumikawa N."/>
            <person name="Tanurdzic M."/>
            <person name="Theissen G."/>
            <person name="Ulvskov P."/>
            <person name="Wakazuki S."/>
            <person name="Weng J.K."/>
            <person name="Willats W.W."/>
            <person name="Wipf D."/>
            <person name="Wolf P.G."/>
            <person name="Yang L."/>
            <person name="Zimmer A.D."/>
            <person name="Zhu Q."/>
            <person name="Mitros T."/>
            <person name="Hellsten U."/>
            <person name="Loque D."/>
            <person name="Otillar R."/>
            <person name="Salamov A."/>
            <person name="Schmutz J."/>
            <person name="Shapiro H."/>
            <person name="Lindquist E."/>
            <person name="Lucas S."/>
            <person name="Rokhsar D."/>
            <person name="Grigoriev I.V."/>
        </authorList>
    </citation>
    <scope>NUCLEOTIDE SEQUENCE [LARGE SCALE GENOMIC DNA]</scope>
</reference>
<evidence type="ECO:0000256" key="5">
    <source>
        <dbReference type="ARBA" id="ARBA00023163"/>
    </source>
</evidence>
<gene>
    <name evidence="11" type="ORF">SELMODRAFT_429480</name>
</gene>
<dbReference type="KEGG" id="smo:SELMODRAFT_429480"/>
<evidence type="ECO:0000256" key="2">
    <source>
        <dbReference type="ARBA" id="ARBA00023015"/>
    </source>
</evidence>
<dbReference type="SMART" id="SM00355">
    <property type="entry name" value="ZnF_C2H2"/>
    <property type="match status" value="2"/>
</dbReference>
<evidence type="ECO:0000313" key="12">
    <source>
        <dbReference type="Proteomes" id="UP000001514"/>
    </source>
</evidence>
<keyword evidence="7" id="KW-0479">Metal-binding</keyword>
<evidence type="ECO:0000313" key="11">
    <source>
        <dbReference type="EMBL" id="EFJ07799.1"/>
    </source>
</evidence>
<evidence type="ECO:0000256" key="7">
    <source>
        <dbReference type="PROSITE-ProRule" id="PRU00042"/>
    </source>
</evidence>
<keyword evidence="5" id="KW-0804">Transcription</keyword>
<dbReference type="Gene3D" id="3.30.160.60">
    <property type="entry name" value="Classic Zinc Finger"/>
    <property type="match status" value="1"/>
</dbReference>
<evidence type="ECO:0008006" key="13">
    <source>
        <dbReference type="Google" id="ProtNLM"/>
    </source>
</evidence>
<organism evidence="12">
    <name type="scientific">Selaginella moellendorffii</name>
    <name type="common">Spikemoss</name>
    <dbReference type="NCBI Taxonomy" id="88036"/>
    <lineage>
        <taxon>Eukaryota</taxon>
        <taxon>Viridiplantae</taxon>
        <taxon>Streptophyta</taxon>
        <taxon>Embryophyta</taxon>
        <taxon>Tracheophyta</taxon>
        <taxon>Lycopodiopsida</taxon>
        <taxon>Selaginellales</taxon>
        <taxon>Selaginellaceae</taxon>
        <taxon>Selaginella</taxon>
    </lineage>
</organism>
<dbReference type="AlphaFoldDB" id="D8T6B6"/>
<dbReference type="InterPro" id="IPR036236">
    <property type="entry name" value="Znf_C2H2_sf"/>
</dbReference>
<feature type="compositionally biased region" description="Basic and acidic residues" evidence="8">
    <location>
        <begin position="147"/>
        <end position="156"/>
    </location>
</feature>
<feature type="domain" description="C2H2-type" evidence="9">
    <location>
        <begin position="253"/>
        <end position="280"/>
    </location>
</feature>
<proteinExistence type="predicted"/>
<dbReference type="PROSITE" id="PS50157">
    <property type="entry name" value="ZINC_FINGER_C2H2_2"/>
    <property type="match status" value="1"/>
</dbReference>
<dbReference type="InterPro" id="IPR003035">
    <property type="entry name" value="RWP-RK_dom"/>
</dbReference>
<protein>
    <recommendedName>
        <fullName evidence="13">C2H2-type domain-containing protein</fullName>
    </recommendedName>
</protein>
<evidence type="ECO:0000256" key="3">
    <source>
        <dbReference type="ARBA" id="ARBA00023054"/>
    </source>
</evidence>
<dbReference type="InterPro" id="IPR013087">
    <property type="entry name" value="Znf_C2H2_type"/>
</dbReference>
<dbReference type="Pfam" id="PF13912">
    <property type="entry name" value="zf-C2H2_6"/>
    <property type="match status" value="2"/>
</dbReference>
<keyword evidence="2" id="KW-0805">Transcription regulation</keyword>
<dbReference type="Pfam" id="PF02042">
    <property type="entry name" value="RWP-RK"/>
    <property type="match status" value="1"/>
</dbReference>
<evidence type="ECO:0000259" key="9">
    <source>
        <dbReference type="PROSITE" id="PS50157"/>
    </source>
</evidence>
<dbReference type="HOGENOM" id="CLU_045908_0_0_1"/>
<keyword evidence="3" id="KW-0175">Coiled coil</keyword>